<organism evidence="1 2">
    <name type="scientific">Micromonospora taraxaci</name>
    <dbReference type="NCBI Taxonomy" id="1316803"/>
    <lineage>
        <taxon>Bacteria</taxon>
        <taxon>Bacillati</taxon>
        <taxon>Actinomycetota</taxon>
        <taxon>Actinomycetes</taxon>
        <taxon>Micromonosporales</taxon>
        <taxon>Micromonosporaceae</taxon>
        <taxon>Micromonospora</taxon>
    </lineage>
</organism>
<dbReference type="EMBL" id="VIWZ01000001">
    <property type="protein sequence ID" value="TWG18351.1"/>
    <property type="molecule type" value="Genomic_DNA"/>
</dbReference>
<comment type="caution">
    <text evidence="1">The sequence shown here is derived from an EMBL/GenBank/DDBJ whole genome shotgun (WGS) entry which is preliminary data.</text>
</comment>
<accession>A0A561W3B1</accession>
<proteinExistence type="predicted"/>
<name>A0A561W3B1_9ACTN</name>
<gene>
    <name evidence="1" type="ORF">FHU34_113697</name>
</gene>
<keyword evidence="2" id="KW-1185">Reference proteome</keyword>
<dbReference type="AlphaFoldDB" id="A0A561W3B1"/>
<evidence type="ECO:0000313" key="2">
    <source>
        <dbReference type="Proteomes" id="UP000317685"/>
    </source>
</evidence>
<sequence>MPGVDVQATLTLFRRAAARYGGLRYRSVAWSFEETVTFVPVPWAADDYAPEDQDSMADLIEHDVAHPYAVWLRGDGAVVHCFTGPHSAPVVPVFPGIDAMLEAEALYQDCAAWIPVSLDDAPGLAAVEAHAEHLTPIPEACGYTERWWEQDGFRLHIWKTFATVFPGSGARWAVWARNRSGELAARSFLTHART</sequence>
<protein>
    <submittedName>
        <fullName evidence="1">Uncharacterized protein</fullName>
    </submittedName>
</protein>
<evidence type="ECO:0000313" key="1">
    <source>
        <dbReference type="EMBL" id="TWG18351.1"/>
    </source>
</evidence>
<reference evidence="1 2" key="1">
    <citation type="submission" date="2019-06" db="EMBL/GenBank/DDBJ databases">
        <title>Sequencing the genomes of 1000 actinobacteria strains.</title>
        <authorList>
            <person name="Klenk H.-P."/>
        </authorList>
    </citation>
    <scope>NUCLEOTIDE SEQUENCE [LARGE SCALE GENOMIC DNA]</scope>
    <source>
        <strain evidence="1 2">DSM 45885</strain>
    </source>
</reference>
<dbReference type="Proteomes" id="UP000317685">
    <property type="component" value="Unassembled WGS sequence"/>
</dbReference>